<dbReference type="RefSeq" id="WP_245124549.1">
    <property type="nucleotide sequence ID" value="NZ_CP095061.1"/>
</dbReference>
<name>A0ABY4GAV5_9BACT</name>
<feature type="domain" description="DUF6597" evidence="1">
    <location>
        <begin position="4"/>
        <end position="112"/>
    </location>
</feature>
<protein>
    <recommendedName>
        <fullName evidence="1">DUF6597 domain-containing protein</fullName>
    </recommendedName>
</protein>
<evidence type="ECO:0000313" key="2">
    <source>
        <dbReference type="EMBL" id="UOQ68038.1"/>
    </source>
</evidence>
<evidence type="ECO:0000259" key="1">
    <source>
        <dbReference type="Pfam" id="PF20240"/>
    </source>
</evidence>
<evidence type="ECO:0000313" key="3">
    <source>
        <dbReference type="Proteomes" id="UP000830401"/>
    </source>
</evidence>
<dbReference type="Pfam" id="PF20240">
    <property type="entry name" value="DUF6597"/>
    <property type="match status" value="1"/>
</dbReference>
<accession>A0ABY4GAV5</accession>
<gene>
    <name evidence="2" type="ORF">MUN86_09395</name>
</gene>
<proteinExistence type="predicted"/>
<keyword evidence="3" id="KW-1185">Reference proteome</keyword>
<dbReference type="Proteomes" id="UP000830401">
    <property type="component" value="Chromosome"/>
</dbReference>
<organism evidence="2 3">
    <name type="scientific">Hymenobacter volaticus</name>
    <dbReference type="NCBI Taxonomy" id="2932254"/>
    <lineage>
        <taxon>Bacteria</taxon>
        <taxon>Pseudomonadati</taxon>
        <taxon>Bacteroidota</taxon>
        <taxon>Cytophagia</taxon>
        <taxon>Cytophagales</taxon>
        <taxon>Hymenobacteraceae</taxon>
        <taxon>Hymenobacter</taxon>
    </lineage>
</organism>
<dbReference type="InterPro" id="IPR046532">
    <property type="entry name" value="DUF6597"/>
</dbReference>
<sequence length="172" mass="19483">MHVQQFAPPDYLKEYVRYFWLLESAGDKAEPKTFRMIADGYPGLIFQQPDYPLFQDHMHTQWPRAFVYGQTTTSGNIYAPSSFKTLGVYFHPSALTAVFGFDADELTNSCLDLNLLTAPLCEQLVNTEPIGKQIELLSSFLFALIQKNKAVVSQDIQYSLRLMRSTGGELPC</sequence>
<reference evidence="2" key="1">
    <citation type="submission" date="2022-04" db="EMBL/GenBank/DDBJ databases">
        <title>Hymenobacter sp. isolated from the air.</title>
        <authorList>
            <person name="Won M."/>
            <person name="Lee C.-M."/>
            <person name="Woen H.-Y."/>
            <person name="Kwon S.-W."/>
        </authorList>
    </citation>
    <scope>NUCLEOTIDE SEQUENCE</scope>
    <source>
        <strain evidence="2">5420S-77</strain>
    </source>
</reference>
<dbReference type="EMBL" id="CP095061">
    <property type="protein sequence ID" value="UOQ68038.1"/>
    <property type="molecule type" value="Genomic_DNA"/>
</dbReference>